<dbReference type="EC" id="2.5.1.6" evidence="5 13"/>
<dbReference type="GO" id="GO:0006556">
    <property type="term" value="P:S-adenosylmethionine biosynthetic process"/>
    <property type="evidence" value="ECO:0007669"/>
    <property type="project" value="UniProtKB-UniRule"/>
</dbReference>
<evidence type="ECO:0000256" key="2">
    <source>
        <dbReference type="ARBA" id="ARBA00001958"/>
    </source>
</evidence>
<evidence type="ECO:0000256" key="12">
    <source>
        <dbReference type="ARBA" id="ARBA00022958"/>
    </source>
</evidence>
<dbReference type="FunFam" id="3.30.300.10:FF:000003">
    <property type="entry name" value="S-adenosylmethionine synthase"/>
    <property type="match status" value="1"/>
</dbReference>
<comment type="subunit">
    <text evidence="14">Homotetramer.</text>
</comment>
<dbReference type="NCBIfam" id="TIGR01034">
    <property type="entry name" value="metK"/>
    <property type="match status" value="1"/>
</dbReference>
<comment type="cofactor">
    <cofactor evidence="1">
        <name>Mg(2+)</name>
        <dbReference type="ChEBI" id="CHEBI:18420"/>
    </cofactor>
</comment>
<feature type="domain" description="S-adenosylmethionine synthetase central" evidence="17">
    <location>
        <begin position="144"/>
        <end position="262"/>
    </location>
</feature>
<dbReference type="InterPro" id="IPR022628">
    <property type="entry name" value="S-AdoMet_synt_N"/>
</dbReference>
<feature type="domain" description="S-adenosylmethionine synthetase N-terminal" evidence="16">
    <location>
        <begin position="6"/>
        <end position="130"/>
    </location>
</feature>
<keyword evidence="7 19" id="KW-0808">Transferase</keyword>
<evidence type="ECO:0000259" key="16">
    <source>
        <dbReference type="Pfam" id="PF00438"/>
    </source>
</evidence>
<keyword evidence="9" id="KW-0547">Nucleotide-binding</keyword>
<dbReference type="InterPro" id="IPR002133">
    <property type="entry name" value="S-AdoMet_synthetase"/>
</dbReference>
<keyword evidence="11 14" id="KW-0460">Magnesium</keyword>
<evidence type="ECO:0000256" key="7">
    <source>
        <dbReference type="ARBA" id="ARBA00022679"/>
    </source>
</evidence>
<keyword evidence="6" id="KW-0554">One-carbon metabolism</keyword>
<comment type="similarity">
    <text evidence="4 15">Belongs to the AdoMet synthase family.</text>
</comment>
<dbReference type="PIRSF" id="PIRSF000497">
    <property type="entry name" value="MAT"/>
    <property type="match status" value="1"/>
</dbReference>
<evidence type="ECO:0000256" key="15">
    <source>
        <dbReference type="RuleBase" id="RU004462"/>
    </source>
</evidence>
<dbReference type="GO" id="GO:0004478">
    <property type="term" value="F:methionine adenosyltransferase activity"/>
    <property type="evidence" value="ECO:0007669"/>
    <property type="project" value="UniProtKB-UniRule"/>
</dbReference>
<evidence type="ECO:0000256" key="4">
    <source>
        <dbReference type="ARBA" id="ARBA00009685"/>
    </source>
</evidence>
<dbReference type="InterPro" id="IPR022630">
    <property type="entry name" value="S-AdoMet_synt_C"/>
</dbReference>
<feature type="domain" description="S-adenosylmethionine synthetase C-terminal" evidence="18">
    <location>
        <begin position="264"/>
        <end position="406"/>
    </location>
</feature>
<dbReference type="OrthoDB" id="9801686at2"/>
<dbReference type="Pfam" id="PF02772">
    <property type="entry name" value="S-AdoMet_synt_M"/>
    <property type="match status" value="1"/>
</dbReference>
<evidence type="ECO:0000256" key="14">
    <source>
        <dbReference type="RuleBase" id="RU000542"/>
    </source>
</evidence>
<dbReference type="PANTHER" id="PTHR11964">
    <property type="entry name" value="S-ADENOSYLMETHIONINE SYNTHETASE"/>
    <property type="match status" value="1"/>
</dbReference>
<evidence type="ECO:0000256" key="11">
    <source>
        <dbReference type="ARBA" id="ARBA00022842"/>
    </source>
</evidence>
<evidence type="ECO:0000256" key="8">
    <source>
        <dbReference type="ARBA" id="ARBA00022723"/>
    </source>
</evidence>
<dbReference type="AlphaFoldDB" id="A0A1Y6GBH2"/>
<evidence type="ECO:0000256" key="1">
    <source>
        <dbReference type="ARBA" id="ARBA00001946"/>
    </source>
</evidence>
<gene>
    <name evidence="19" type="ORF">SAMN06295905_3109</name>
</gene>
<dbReference type="Pfam" id="PF00438">
    <property type="entry name" value="S-AdoMet_synt_N"/>
    <property type="match status" value="1"/>
</dbReference>
<evidence type="ECO:0000256" key="13">
    <source>
        <dbReference type="NCBIfam" id="TIGR01034"/>
    </source>
</evidence>
<evidence type="ECO:0000256" key="6">
    <source>
        <dbReference type="ARBA" id="ARBA00022563"/>
    </source>
</evidence>
<comment type="subcellular location">
    <subcellularLocation>
        <location evidence="14">Cytoplasm</location>
    </subcellularLocation>
</comment>
<evidence type="ECO:0000256" key="3">
    <source>
        <dbReference type="ARBA" id="ARBA00005224"/>
    </source>
</evidence>
<comment type="cofactor">
    <cofactor evidence="2">
        <name>K(+)</name>
        <dbReference type="ChEBI" id="CHEBI:29103"/>
    </cofactor>
</comment>
<evidence type="ECO:0000256" key="5">
    <source>
        <dbReference type="ARBA" id="ARBA00012828"/>
    </source>
</evidence>
<dbReference type="InterPro" id="IPR022629">
    <property type="entry name" value="S-AdoMet_synt_central"/>
</dbReference>
<name>A0A1Y6GBH2_9HYPH</name>
<dbReference type="GO" id="GO:0046872">
    <property type="term" value="F:metal ion binding"/>
    <property type="evidence" value="ECO:0007669"/>
    <property type="project" value="UniProtKB-KW"/>
</dbReference>
<keyword evidence="10" id="KW-0067">ATP-binding</keyword>
<evidence type="ECO:0000256" key="9">
    <source>
        <dbReference type="ARBA" id="ARBA00022741"/>
    </source>
</evidence>
<dbReference type="InterPro" id="IPR022631">
    <property type="entry name" value="ADOMET_SYNTHASE_CS"/>
</dbReference>
<dbReference type="SUPFAM" id="SSF55973">
    <property type="entry name" value="S-adenosylmethionine synthetase"/>
    <property type="match status" value="3"/>
</dbReference>
<proteinExistence type="inferred from homology"/>
<dbReference type="GO" id="GO:0006730">
    <property type="term" value="P:one-carbon metabolic process"/>
    <property type="evidence" value="ECO:0007669"/>
    <property type="project" value="UniProtKB-KW"/>
</dbReference>
<keyword evidence="20" id="KW-1185">Reference proteome</keyword>
<evidence type="ECO:0000313" key="20">
    <source>
        <dbReference type="Proteomes" id="UP000194474"/>
    </source>
</evidence>
<dbReference type="Proteomes" id="UP000194474">
    <property type="component" value="Unassembled WGS sequence"/>
</dbReference>
<evidence type="ECO:0000313" key="19">
    <source>
        <dbReference type="EMBL" id="SMQ85817.1"/>
    </source>
</evidence>
<dbReference type="Gene3D" id="3.30.300.10">
    <property type="match status" value="3"/>
</dbReference>
<dbReference type="PROSITE" id="PS00377">
    <property type="entry name" value="ADOMET_SYNTHASE_2"/>
    <property type="match status" value="1"/>
</dbReference>
<comment type="pathway">
    <text evidence="3">Amino-acid biosynthesis; S-adenosyl-L-methionine biosynthesis; S-adenosyl-L-methionine from L-methionine: step 1/1.</text>
</comment>
<reference evidence="20" key="1">
    <citation type="submission" date="2017-04" db="EMBL/GenBank/DDBJ databases">
        <authorList>
            <person name="Varghese N."/>
            <person name="Submissions S."/>
        </authorList>
    </citation>
    <scope>NUCLEOTIDE SEQUENCE [LARGE SCALE GENOMIC DNA]</scope>
</reference>
<dbReference type="CDD" id="cd18079">
    <property type="entry name" value="S-AdoMet_synt"/>
    <property type="match status" value="1"/>
</dbReference>
<keyword evidence="8 14" id="KW-0479">Metal-binding</keyword>
<dbReference type="UniPathway" id="UPA00315">
    <property type="reaction ID" value="UER00080"/>
</dbReference>
<accession>A0A1Y6GBH2</accession>
<keyword evidence="12 14" id="KW-0630">Potassium</keyword>
<dbReference type="InterPro" id="IPR022636">
    <property type="entry name" value="S-AdoMet_synthetase_sfam"/>
</dbReference>
<dbReference type="PROSITE" id="PS00376">
    <property type="entry name" value="ADOMET_SYNTHASE_1"/>
    <property type="match status" value="1"/>
</dbReference>
<dbReference type="GO" id="GO:0005737">
    <property type="term" value="C:cytoplasm"/>
    <property type="evidence" value="ECO:0007669"/>
    <property type="project" value="UniProtKB-SubCell"/>
</dbReference>
<organism evidence="19 20">
    <name type="scientific">Devosia lucknowensis</name>
    <dbReference type="NCBI Taxonomy" id="1096929"/>
    <lineage>
        <taxon>Bacteria</taxon>
        <taxon>Pseudomonadati</taxon>
        <taxon>Pseudomonadota</taxon>
        <taxon>Alphaproteobacteria</taxon>
        <taxon>Hyphomicrobiales</taxon>
        <taxon>Devosiaceae</taxon>
        <taxon>Devosia</taxon>
    </lineage>
</organism>
<dbReference type="GO" id="GO:0005524">
    <property type="term" value="F:ATP binding"/>
    <property type="evidence" value="ECO:0007669"/>
    <property type="project" value="UniProtKB-KW"/>
</dbReference>
<evidence type="ECO:0000256" key="10">
    <source>
        <dbReference type="ARBA" id="ARBA00022840"/>
    </source>
</evidence>
<evidence type="ECO:0000259" key="18">
    <source>
        <dbReference type="Pfam" id="PF02773"/>
    </source>
</evidence>
<sequence length="418" mass="44434">MARSSYLFTSESVSEGHPDKVCDRISDEIVDLVFKEAKKAGMDPSQVRIACETLATTNRVVIAGEVRVPETLLKKGKDGTVLTDASGAPIVNPAKFKSAARKAIRAIGYEQSGFHWKTAKIDVLLHGQSADIAQGVDAAGNKDVGAGDQGIMFGYASRETPELLPAPIYYAHKILETLTEARKSGEGPAAVLGPDAKSQVTVRYENGKPVGVTQIVLSTQHLDDKLTSSDVRKIVEPYIRQALPEGWIANDTVWHVNPTGKFVVGGPDGDAGLTGRKIIVDTYGGAAPHGGGAFSGKDPTKVDRSAAYAARYLAKNVVAAGLADRATIQLSYAIGVAKPLSIYVDLHGTGKVDEAKLETALAEVMDLTPRGIRTHLDLNKPIYAKTSAYGHFGRKAGRDGSFSWEKTDLVKALKAAVA</sequence>
<evidence type="ECO:0000259" key="17">
    <source>
        <dbReference type="Pfam" id="PF02772"/>
    </source>
</evidence>
<dbReference type="Pfam" id="PF02773">
    <property type="entry name" value="S-AdoMet_synt_C"/>
    <property type="match status" value="1"/>
</dbReference>
<dbReference type="EMBL" id="FXWK01000002">
    <property type="protein sequence ID" value="SMQ85817.1"/>
    <property type="molecule type" value="Genomic_DNA"/>
</dbReference>
<protein>
    <recommendedName>
        <fullName evidence="5 13">Methionine adenosyltransferase</fullName>
        <ecNumber evidence="5 13">2.5.1.6</ecNumber>
    </recommendedName>
</protein>